<feature type="domain" description="Mechanosensitive ion channel MscS" evidence="6">
    <location>
        <begin position="114"/>
        <end position="177"/>
    </location>
</feature>
<dbReference type="InterPro" id="IPR045275">
    <property type="entry name" value="MscS_archaea/bacteria_type"/>
</dbReference>
<name>A0A6J4S4V8_9ACTN</name>
<dbReference type="EMBL" id="CADCVR010000030">
    <property type="protein sequence ID" value="CAA9484922.1"/>
    <property type="molecule type" value="Genomic_DNA"/>
</dbReference>
<dbReference type="Gene3D" id="2.30.30.60">
    <property type="match status" value="1"/>
</dbReference>
<evidence type="ECO:0000256" key="2">
    <source>
        <dbReference type="ARBA" id="ARBA00022692"/>
    </source>
</evidence>
<evidence type="ECO:0000259" key="6">
    <source>
        <dbReference type="Pfam" id="PF00924"/>
    </source>
</evidence>
<dbReference type="InterPro" id="IPR006685">
    <property type="entry name" value="MscS_channel_2nd"/>
</dbReference>
<organism evidence="7">
    <name type="scientific">uncultured Solirubrobacteraceae bacterium</name>
    <dbReference type="NCBI Taxonomy" id="1162706"/>
    <lineage>
        <taxon>Bacteria</taxon>
        <taxon>Bacillati</taxon>
        <taxon>Actinomycetota</taxon>
        <taxon>Thermoleophilia</taxon>
        <taxon>Solirubrobacterales</taxon>
        <taxon>Solirubrobacteraceae</taxon>
        <taxon>environmental samples</taxon>
    </lineage>
</organism>
<evidence type="ECO:0000256" key="4">
    <source>
        <dbReference type="ARBA" id="ARBA00023136"/>
    </source>
</evidence>
<evidence type="ECO:0000256" key="3">
    <source>
        <dbReference type="ARBA" id="ARBA00022989"/>
    </source>
</evidence>
<evidence type="ECO:0000313" key="7">
    <source>
        <dbReference type="EMBL" id="CAA9484922.1"/>
    </source>
</evidence>
<proteinExistence type="predicted"/>
<sequence>MPSAILAAESFLPRHRDELTALGVLVLTGLALVVIHRGVARRGRRLARAVAGGELRPELDTRLRFLQRLVDVVVVVIGVSLALRQFAGVGDVASTILTSGAIAAAVVGFAARQTLANAIAGVLLAVTQPLRIGDVVAFEGDSGTVEDVRLINTWLRTPGGTRVIVPNERLAAGVLRNDSIISAAVAVEPSVWLRGDIDPLEAIDALRAALGDVGVRLAETTADGTRLLLIGAQAPPHERAGLEHALREQALRALRNAGVGVRGSSAGNVEDDAPAQQ</sequence>
<keyword evidence="2 5" id="KW-0812">Transmembrane</keyword>
<feature type="transmembrane region" description="Helical" evidence="5">
    <location>
        <begin position="65"/>
        <end position="86"/>
    </location>
</feature>
<dbReference type="InterPro" id="IPR023408">
    <property type="entry name" value="MscS_beta-dom_sf"/>
</dbReference>
<keyword evidence="4 5" id="KW-0472">Membrane</keyword>
<gene>
    <name evidence="7" type="ORF">AVDCRST_MAG53-924</name>
</gene>
<comment type="subcellular location">
    <subcellularLocation>
        <location evidence="1">Membrane</location>
    </subcellularLocation>
</comment>
<dbReference type="PANTHER" id="PTHR30221:SF1">
    <property type="entry name" value="SMALL-CONDUCTANCE MECHANOSENSITIVE CHANNEL"/>
    <property type="match status" value="1"/>
</dbReference>
<keyword evidence="3 5" id="KW-1133">Transmembrane helix</keyword>
<dbReference type="AlphaFoldDB" id="A0A6J4S4V8"/>
<dbReference type="GO" id="GO:0016020">
    <property type="term" value="C:membrane"/>
    <property type="evidence" value="ECO:0007669"/>
    <property type="project" value="UniProtKB-SubCell"/>
</dbReference>
<dbReference type="Pfam" id="PF00924">
    <property type="entry name" value="MS_channel_2nd"/>
    <property type="match status" value="1"/>
</dbReference>
<dbReference type="SUPFAM" id="SSF50182">
    <property type="entry name" value="Sm-like ribonucleoproteins"/>
    <property type="match status" value="1"/>
</dbReference>
<feature type="transmembrane region" description="Helical" evidence="5">
    <location>
        <begin position="20"/>
        <end position="39"/>
    </location>
</feature>
<dbReference type="GO" id="GO:0008381">
    <property type="term" value="F:mechanosensitive monoatomic ion channel activity"/>
    <property type="evidence" value="ECO:0007669"/>
    <property type="project" value="InterPro"/>
</dbReference>
<accession>A0A6J4S4V8</accession>
<reference evidence="7" key="1">
    <citation type="submission" date="2020-02" db="EMBL/GenBank/DDBJ databases">
        <authorList>
            <person name="Meier V. D."/>
        </authorList>
    </citation>
    <scope>NUCLEOTIDE SEQUENCE</scope>
    <source>
        <strain evidence="7">AVDCRST_MAG53</strain>
    </source>
</reference>
<feature type="transmembrane region" description="Helical" evidence="5">
    <location>
        <begin position="92"/>
        <end position="111"/>
    </location>
</feature>
<evidence type="ECO:0000256" key="5">
    <source>
        <dbReference type="SAM" id="Phobius"/>
    </source>
</evidence>
<dbReference type="Gene3D" id="1.10.287.1260">
    <property type="match status" value="1"/>
</dbReference>
<dbReference type="PANTHER" id="PTHR30221">
    <property type="entry name" value="SMALL-CONDUCTANCE MECHANOSENSITIVE CHANNEL"/>
    <property type="match status" value="1"/>
</dbReference>
<dbReference type="InterPro" id="IPR010920">
    <property type="entry name" value="LSM_dom_sf"/>
</dbReference>
<evidence type="ECO:0000256" key="1">
    <source>
        <dbReference type="ARBA" id="ARBA00004370"/>
    </source>
</evidence>
<protein>
    <recommendedName>
        <fullName evidence="6">Mechanosensitive ion channel MscS domain-containing protein</fullName>
    </recommendedName>
</protein>